<evidence type="ECO:0000313" key="2">
    <source>
        <dbReference type="EMBL" id="AAT82623.1"/>
    </source>
</evidence>
<protein>
    <submittedName>
        <fullName evidence="2">Uncharacterized protein</fullName>
    </submittedName>
</protein>
<dbReference type="HOGENOM" id="CLU_2383757_0_0_11"/>
<accession>Q6A9E3</accession>
<dbReference type="KEGG" id="pac:PPA2400"/>
<feature type="region of interest" description="Disordered" evidence="1">
    <location>
        <begin position="48"/>
        <end position="94"/>
    </location>
</feature>
<dbReference type="Proteomes" id="UP000000603">
    <property type="component" value="Chromosome"/>
</dbReference>
<name>Q6A9E3_CUTAK</name>
<evidence type="ECO:0000256" key="1">
    <source>
        <dbReference type="SAM" id="MobiDB-lite"/>
    </source>
</evidence>
<gene>
    <name evidence="2" type="ordered locus">PPA2400</name>
</gene>
<dbReference type="EMBL" id="AE017283">
    <property type="protein sequence ID" value="AAT82623.1"/>
    <property type="molecule type" value="Genomic_DNA"/>
</dbReference>
<dbReference type="EnsemblBacteria" id="AAT82623">
    <property type="protein sequence ID" value="AAT82623"/>
    <property type="gene ID" value="PPA2400"/>
</dbReference>
<organism evidence="2 3">
    <name type="scientific">Cutibacterium acnes (strain DSM 16379 / KPA171202)</name>
    <name type="common">Propionibacterium acnes</name>
    <dbReference type="NCBI Taxonomy" id="267747"/>
    <lineage>
        <taxon>Bacteria</taxon>
        <taxon>Bacillati</taxon>
        <taxon>Actinomycetota</taxon>
        <taxon>Actinomycetes</taxon>
        <taxon>Propionibacteriales</taxon>
        <taxon>Propionibacteriaceae</taxon>
        <taxon>Cutibacterium</taxon>
    </lineage>
</organism>
<reference evidence="2 3" key="1">
    <citation type="journal article" date="2004" name="Science">
        <title>The complete genome sequence of Propionibacterium acnes, a commensal of human skin.</title>
        <authorList>
            <person name="Bruggemann H."/>
            <person name="Henne A."/>
            <person name="Hoster F."/>
            <person name="Liesegang H."/>
            <person name="Wiezer A."/>
            <person name="Strittmatter A."/>
            <person name="Hujer S."/>
            <person name="Durre P."/>
            <person name="Gottschalk G."/>
        </authorList>
    </citation>
    <scope>NUCLEOTIDE SEQUENCE [LARGE SCALE GENOMIC DNA]</scope>
    <source>
        <strain evidence="3">DSM 16379 / KPA171202</strain>
    </source>
</reference>
<evidence type="ECO:0000313" key="3">
    <source>
        <dbReference type="Proteomes" id="UP000000603"/>
    </source>
</evidence>
<proteinExistence type="predicted"/>
<sequence length="94" mass="10372">MLTGIAVFTHTDDVPRARLLDLTLTAKDTSLTDLSLKRLHTELDRAADRQLRQQTDGLDGSPGPELIPKIRSPSHAAASHVVQFRPPQTHHSMT</sequence>
<dbReference type="AlphaFoldDB" id="Q6A9E3"/>